<organism evidence="1 2">
    <name type="scientific">Streptomyces scopuliridis</name>
    <dbReference type="NCBI Taxonomy" id="452529"/>
    <lineage>
        <taxon>Bacteria</taxon>
        <taxon>Bacillati</taxon>
        <taxon>Actinomycetota</taxon>
        <taxon>Actinomycetes</taxon>
        <taxon>Kitasatosporales</taxon>
        <taxon>Streptomycetaceae</taxon>
        <taxon>Streptomyces</taxon>
    </lineage>
</organism>
<dbReference type="Proteomes" id="UP001348369">
    <property type="component" value="Plasmid unnamed2"/>
</dbReference>
<sequence>MDRISATKVGASSASSYISIAAIAAFLTDDIDEIAVERAVNGERPSSMTTGERVAAARVLDGRGVAITVIAQQVGANPRTVETWKLNQWDPEGSLRPVKRVREVAPCPSAAAYKRHLARGETPCPGDRAANTAADRDRRAGRRAASALDQPKPSPAPSGPVRLPLPKREPGKHIDAAPTTLALAG</sequence>
<geneLocation type="plasmid" evidence="1 2">
    <name>unnamed2</name>
</geneLocation>
<dbReference type="EMBL" id="CP109111">
    <property type="protein sequence ID" value="WSC03589.1"/>
    <property type="molecule type" value="Genomic_DNA"/>
</dbReference>
<proteinExistence type="predicted"/>
<name>A0ACD4ZZA0_9ACTN</name>
<gene>
    <name evidence="1" type="ORF">OG835_42615</name>
</gene>
<keyword evidence="2" id="KW-1185">Reference proteome</keyword>
<protein>
    <submittedName>
        <fullName evidence="1">Uncharacterized protein</fullName>
    </submittedName>
</protein>
<keyword evidence="1" id="KW-0614">Plasmid</keyword>
<accession>A0ACD4ZZA0</accession>
<reference evidence="1" key="1">
    <citation type="submission" date="2022-10" db="EMBL/GenBank/DDBJ databases">
        <title>The complete genomes of actinobacterial strains from the NBC collection.</title>
        <authorList>
            <person name="Joergensen T.S."/>
            <person name="Alvarez Arevalo M."/>
            <person name="Sterndorff E.B."/>
            <person name="Faurdal D."/>
            <person name="Vuksanovic O."/>
            <person name="Mourched A.-S."/>
            <person name="Charusanti P."/>
            <person name="Shaw S."/>
            <person name="Blin K."/>
            <person name="Weber T."/>
        </authorList>
    </citation>
    <scope>NUCLEOTIDE SEQUENCE</scope>
    <source>
        <strain evidence="1">NBC 01771</strain>
    </source>
</reference>
<evidence type="ECO:0000313" key="2">
    <source>
        <dbReference type="Proteomes" id="UP001348369"/>
    </source>
</evidence>
<evidence type="ECO:0000313" key="1">
    <source>
        <dbReference type="EMBL" id="WSC03589.1"/>
    </source>
</evidence>